<proteinExistence type="predicted"/>
<organism evidence="2">
    <name type="scientific">hydrothermal vent metagenome</name>
    <dbReference type="NCBI Taxonomy" id="652676"/>
    <lineage>
        <taxon>unclassified sequences</taxon>
        <taxon>metagenomes</taxon>
        <taxon>ecological metagenomes</taxon>
    </lineage>
</organism>
<dbReference type="EMBL" id="FPHD01000046">
    <property type="protein sequence ID" value="SFV57845.1"/>
    <property type="molecule type" value="Genomic_DNA"/>
</dbReference>
<evidence type="ECO:0000313" key="2">
    <source>
        <dbReference type="EMBL" id="SFV57845.1"/>
    </source>
</evidence>
<sequence length="70" mass="7569">MTKNLMLFITVMFMSTLNIQANQEPVTAEFTVTQVALDAANDKASEAGSEEDNNASTEETRPEGGTAEEK</sequence>
<dbReference type="AlphaFoldDB" id="A0A1W1BWH6"/>
<feature type="compositionally biased region" description="Basic and acidic residues" evidence="1">
    <location>
        <begin position="58"/>
        <end position="70"/>
    </location>
</feature>
<gene>
    <name evidence="2" type="ORF">MNB_SV-8-1002</name>
</gene>
<evidence type="ECO:0000256" key="1">
    <source>
        <dbReference type="SAM" id="MobiDB-lite"/>
    </source>
</evidence>
<protein>
    <submittedName>
        <fullName evidence="2">Uncharacterized protein</fullName>
    </submittedName>
</protein>
<accession>A0A1W1BWH6</accession>
<reference evidence="2" key="1">
    <citation type="submission" date="2016-10" db="EMBL/GenBank/DDBJ databases">
        <authorList>
            <person name="de Groot N.N."/>
        </authorList>
    </citation>
    <scope>NUCLEOTIDE SEQUENCE</scope>
</reference>
<feature type="region of interest" description="Disordered" evidence="1">
    <location>
        <begin position="41"/>
        <end position="70"/>
    </location>
</feature>
<name>A0A1W1BWH6_9ZZZZ</name>